<dbReference type="AlphaFoldDB" id="A0A4R6SV38"/>
<dbReference type="InterPro" id="IPR011055">
    <property type="entry name" value="Dup_hybrid_motif"/>
</dbReference>
<dbReference type="InterPro" id="IPR016047">
    <property type="entry name" value="M23ase_b-sheet_dom"/>
</dbReference>
<dbReference type="Gene3D" id="2.70.70.10">
    <property type="entry name" value="Glucose Permease (Domain IIA)"/>
    <property type="match status" value="1"/>
</dbReference>
<reference evidence="2 3" key="1">
    <citation type="submission" date="2019-03" db="EMBL/GenBank/DDBJ databases">
        <title>Genomic Encyclopedia of Archaeal and Bacterial Type Strains, Phase II (KMG-II): from individual species to whole genera.</title>
        <authorList>
            <person name="Goeker M."/>
        </authorList>
    </citation>
    <scope>NUCLEOTIDE SEQUENCE [LARGE SCALE GENOMIC DNA]</scope>
    <source>
        <strain evidence="2 3">DSM 19035</strain>
    </source>
</reference>
<dbReference type="Proteomes" id="UP000295620">
    <property type="component" value="Unassembled WGS sequence"/>
</dbReference>
<protein>
    <submittedName>
        <fullName evidence="2">Peptidase M23-like protein</fullName>
    </submittedName>
</protein>
<proteinExistence type="predicted"/>
<evidence type="ECO:0000259" key="1">
    <source>
        <dbReference type="Pfam" id="PF01551"/>
    </source>
</evidence>
<evidence type="ECO:0000313" key="3">
    <source>
        <dbReference type="Proteomes" id="UP000295620"/>
    </source>
</evidence>
<dbReference type="Pfam" id="PF01551">
    <property type="entry name" value="Peptidase_M23"/>
    <property type="match status" value="1"/>
</dbReference>
<gene>
    <name evidence="2" type="ORF">ATK78_1385</name>
</gene>
<sequence>MMLKTTLSIVLALWLSLYAPVTIESDKARWKPYYTAIDPAAVVDGWSLPFDVANRKDIKQIRVVSIFGDHRDSYYKGHIHTAIDINPSKPKTKLVSVYAMAKGVVCSIHLGENQKTVVVKHKQSNGTMLFSSYKHLKEVYVVNGQQVNASTKLARLFTPEESKKYGGDYHHLHLEIRKSFDDYGCASWLTMNKQQLDLRFYDPLAFLKSNLK</sequence>
<dbReference type="CDD" id="cd12797">
    <property type="entry name" value="M23_peptidase"/>
    <property type="match status" value="1"/>
</dbReference>
<feature type="domain" description="M23ase beta-sheet core" evidence="1">
    <location>
        <begin position="79"/>
        <end position="179"/>
    </location>
</feature>
<dbReference type="RefSeq" id="WP_243732465.1">
    <property type="nucleotide sequence ID" value="NZ_SNYC01000004.1"/>
</dbReference>
<dbReference type="PANTHER" id="PTHR21666:SF285">
    <property type="entry name" value="M23 FAMILY METALLOPEPTIDASE"/>
    <property type="match status" value="1"/>
</dbReference>
<name>A0A4R6SV38_9SPHI</name>
<dbReference type="InterPro" id="IPR050570">
    <property type="entry name" value="Cell_wall_metabolism_enzyme"/>
</dbReference>
<dbReference type="PANTHER" id="PTHR21666">
    <property type="entry name" value="PEPTIDASE-RELATED"/>
    <property type="match status" value="1"/>
</dbReference>
<evidence type="ECO:0000313" key="2">
    <source>
        <dbReference type="EMBL" id="TDQ09231.1"/>
    </source>
</evidence>
<keyword evidence="3" id="KW-1185">Reference proteome</keyword>
<comment type="caution">
    <text evidence="2">The sequence shown here is derived from an EMBL/GenBank/DDBJ whole genome shotgun (WGS) entry which is preliminary data.</text>
</comment>
<dbReference type="GO" id="GO:0004222">
    <property type="term" value="F:metalloendopeptidase activity"/>
    <property type="evidence" value="ECO:0007669"/>
    <property type="project" value="TreeGrafter"/>
</dbReference>
<dbReference type="SUPFAM" id="SSF51261">
    <property type="entry name" value="Duplicated hybrid motif"/>
    <property type="match status" value="1"/>
</dbReference>
<dbReference type="EMBL" id="SNYC01000004">
    <property type="protein sequence ID" value="TDQ09231.1"/>
    <property type="molecule type" value="Genomic_DNA"/>
</dbReference>
<organism evidence="2 3">
    <name type="scientific">Pedobacter metabolipauper</name>
    <dbReference type="NCBI Taxonomy" id="425513"/>
    <lineage>
        <taxon>Bacteria</taxon>
        <taxon>Pseudomonadati</taxon>
        <taxon>Bacteroidota</taxon>
        <taxon>Sphingobacteriia</taxon>
        <taxon>Sphingobacteriales</taxon>
        <taxon>Sphingobacteriaceae</taxon>
        <taxon>Pedobacter</taxon>
    </lineage>
</organism>
<accession>A0A4R6SV38</accession>